<keyword evidence="3" id="KW-1185">Reference proteome</keyword>
<dbReference type="Bgee" id="ENSMMUG00000056307">
    <property type="expression patterns" value="Expressed in hindlimb stylopod muscle"/>
</dbReference>
<reference evidence="2" key="3">
    <citation type="submission" date="2025-08" db="UniProtKB">
        <authorList>
            <consortium name="Ensembl"/>
        </authorList>
    </citation>
    <scope>IDENTIFICATION</scope>
    <source>
        <strain evidence="2">17573</strain>
    </source>
</reference>
<proteinExistence type="predicted"/>
<dbReference type="GeneTree" id="ENSGT01120000271815"/>
<feature type="transmembrane region" description="Helical" evidence="1">
    <location>
        <begin position="25"/>
        <end position="44"/>
    </location>
</feature>
<evidence type="ECO:0000313" key="2">
    <source>
        <dbReference type="Ensembl" id="ENSMMUP00000076990.1"/>
    </source>
</evidence>
<accession>A0A5F8AJ07</accession>
<reference evidence="2" key="2">
    <citation type="submission" date="2019-01" db="EMBL/GenBank/DDBJ databases">
        <authorList>
            <person name="Graves T."/>
            <person name="Eichler E.E."/>
            <person name="Wilson R.K."/>
        </authorList>
    </citation>
    <scope>NUCLEOTIDE SEQUENCE [LARGE SCALE GENOMIC DNA]</scope>
    <source>
        <strain evidence="2">17573</strain>
    </source>
</reference>
<dbReference type="Proteomes" id="UP000006718">
    <property type="component" value="Chromosome 18"/>
</dbReference>
<keyword evidence="1" id="KW-0812">Transmembrane</keyword>
<sequence length="156" mass="17364">TFTKEHTPGNITQIRVHIEYHQETAFLFLFLFLFFLRQSLILLARLECSSAKISAHCNLCLPGSSNSPVSAQVGGITGVCHHIQLIFVFLVETGFHHVGQTGLELLTSGNQPTLASQSAGITGMSHRVRLETTFLMSPKVMSFPQSHEDPKLYYFD</sequence>
<keyword evidence="1" id="KW-1133">Transmembrane helix</keyword>
<reference evidence="2" key="4">
    <citation type="submission" date="2025-09" db="UniProtKB">
        <authorList>
            <consortium name="Ensembl"/>
        </authorList>
    </citation>
    <scope>IDENTIFICATION</scope>
    <source>
        <strain evidence="2">17573</strain>
    </source>
</reference>
<dbReference type="VEuPathDB" id="HostDB:ENSMMUG00000056307"/>
<dbReference type="AlphaFoldDB" id="A0A5F8AJ07"/>
<dbReference type="InParanoid" id="A0A5F8AJ07"/>
<organism evidence="2 3">
    <name type="scientific">Macaca mulatta</name>
    <name type="common">Rhesus macaque</name>
    <dbReference type="NCBI Taxonomy" id="9544"/>
    <lineage>
        <taxon>Eukaryota</taxon>
        <taxon>Metazoa</taxon>
        <taxon>Chordata</taxon>
        <taxon>Craniata</taxon>
        <taxon>Vertebrata</taxon>
        <taxon>Euteleostomi</taxon>
        <taxon>Mammalia</taxon>
        <taxon>Eutheria</taxon>
        <taxon>Euarchontoglires</taxon>
        <taxon>Primates</taxon>
        <taxon>Haplorrhini</taxon>
        <taxon>Catarrhini</taxon>
        <taxon>Cercopithecidae</taxon>
        <taxon>Cercopithecinae</taxon>
        <taxon>Macaca</taxon>
    </lineage>
</organism>
<dbReference type="PANTHER" id="PTHR12138:SF133">
    <property type="entry name" value="SECRETED PROTEIN"/>
    <property type="match status" value="1"/>
</dbReference>
<keyword evidence="1" id="KW-0472">Membrane</keyword>
<dbReference type="Ensembl" id="ENSMMUT00000102055.1">
    <property type="protein sequence ID" value="ENSMMUP00000076990.1"/>
    <property type="gene ID" value="ENSMMUG00000056307.1"/>
</dbReference>
<reference evidence="3" key="1">
    <citation type="journal article" date="2007" name="Science">
        <title>Evolutionary and biomedical insights from the rhesus macaque genome.</title>
        <authorList>
            <person name="Gibbs R.A."/>
            <person name="Rogers J."/>
            <person name="Katze M.G."/>
            <person name="Bumgarner R."/>
            <person name="Weinstock G.M."/>
            <person name="Mardis E.R."/>
            <person name="Remington K.A."/>
            <person name="Strausberg R.L."/>
            <person name="Venter J.C."/>
            <person name="Wilson R.K."/>
            <person name="Batzer M.A."/>
            <person name="Bustamante C.D."/>
            <person name="Eichler E.E."/>
            <person name="Hahn M.W."/>
            <person name="Hardison R.C."/>
            <person name="Makova K.D."/>
            <person name="Miller W."/>
            <person name="Milosavljevic A."/>
            <person name="Palermo R.E."/>
            <person name="Siepel A."/>
            <person name="Sikela J.M."/>
            <person name="Attaway T."/>
            <person name="Bell S."/>
            <person name="Bernard K.E."/>
            <person name="Buhay C.J."/>
            <person name="Chandrabose M.N."/>
            <person name="Dao M."/>
            <person name="Davis C."/>
            <person name="Delehaunty K.D."/>
            <person name="Ding Y."/>
            <person name="Dinh H.H."/>
            <person name="Dugan-Rocha S."/>
            <person name="Fulton L.A."/>
            <person name="Gabisi R.A."/>
            <person name="Garner T.T."/>
            <person name="Godfrey J."/>
            <person name="Hawes A.C."/>
            <person name="Hernandez J."/>
            <person name="Hines S."/>
            <person name="Holder M."/>
            <person name="Hume J."/>
            <person name="Jhangiani S.N."/>
            <person name="Joshi V."/>
            <person name="Khan Z.M."/>
            <person name="Kirkness E.F."/>
            <person name="Cree A."/>
            <person name="Fowler R.G."/>
            <person name="Lee S."/>
            <person name="Lewis L.R."/>
            <person name="Li Z."/>
            <person name="Liu Y.-S."/>
            <person name="Moore S.M."/>
            <person name="Muzny D."/>
            <person name="Nazareth L.V."/>
            <person name="Ngo D.N."/>
            <person name="Okwuonu G.O."/>
            <person name="Pai G."/>
            <person name="Parker D."/>
            <person name="Paul H.A."/>
            <person name="Pfannkoch C."/>
            <person name="Pohl C.S."/>
            <person name="Rogers Y.-H.C."/>
            <person name="Ruiz S.J."/>
            <person name="Sabo A."/>
            <person name="Santibanez J."/>
            <person name="Schneider B.W."/>
            <person name="Smith S.M."/>
            <person name="Sodergren E."/>
            <person name="Svatek A.F."/>
            <person name="Utterback T.R."/>
            <person name="Vattathil S."/>
            <person name="Warren W."/>
            <person name="White C.S."/>
            <person name="Chinwalla A.T."/>
            <person name="Feng Y."/>
            <person name="Halpern A.L."/>
            <person name="Hillier L.W."/>
            <person name="Huang X."/>
            <person name="Minx P."/>
            <person name="Nelson J.O."/>
            <person name="Pepin K.H."/>
            <person name="Qin X."/>
            <person name="Sutton G.G."/>
            <person name="Venter E."/>
            <person name="Walenz B.P."/>
            <person name="Wallis J.W."/>
            <person name="Worley K.C."/>
            <person name="Yang S.-P."/>
            <person name="Jones S.M."/>
            <person name="Marra M.A."/>
            <person name="Rocchi M."/>
            <person name="Schein J.E."/>
            <person name="Baertsch R."/>
            <person name="Clarke L."/>
            <person name="Csuros M."/>
            <person name="Glasscock J."/>
            <person name="Harris R.A."/>
            <person name="Havlak P."/>
            <person name="Jackson A.R."/>
            <person name="Jiang H."/>
            <person name="Liu Y."/>
            <person name="Messina D.N."/>
            <person name="Shen Y."/>
            <person name="Song H.X.-Z."/>
            <person name="Wylie T."/>
            <person name="Zhang L."/>
            <person name="Birney E."/>
            <person name="Han K."/>
            <person name="Konkel M.K."/>
            <person name="Lee J."/>
            <person name="Smit A.F.A."/>
            <person name="Ullmer B."/>
            <person name="Wang H."/>
            <person name="Xing J."/>
            <person name="Burhans R."/>
            <person name="Cheng Z."/>
            <person name="Karro J.E."/>
            <person name="Ma J."/>
            <person name="Raney B."/>
            <person name="She X."/>
            <person name="Cox M.J."/>
            <person name="Demuth J.P."/>
            <person name="Dumas L.J."/>
            <person name="Han S.-G."/>
            <person name="Hopkins J."/>
            <person name="Karimpour-Fard A."/>
            <person name="Kim Y.H."/>
            <person name="Pollack J.R."/>
            <person name="Vinar T."/>
            <person name="Addo-Quaye C."/>
            <person name="Degenhardt J."/>
            <person name="Denby A."/>
            <person name="Hubisz M.J."/>
            <person name="Indap A."/>
            <person name="Kosiol C."/>
            <person name="Lahn B.T."/>
            <person name="Lawson H.A."/>
            <person name="Marklein A."/>
            <person name="Nielsen R."/>
            <person name="Vallender E.J."/>
            <person name="Clark A.G."/>
            <person name="Ferguson B."/>
            <person name="Hernandez R.D."/>
            <person name="Hirani K."/>
            <person name="Kehrer-Sawatzki H."/>
            <person name="Kolb J."/>
            <person name="Patil S."/>
            <person name="Pu L.-L."/>
            <person name="Ren Y."/>
            <person name="Smith D.G."/>
            <person name="Wheeler D.A."/>
            <person name="Schenck I."/>
            <person name="Ball E.V."/>
            <person name="Chen R."/>
            <person name="Cooper D.N."/>
            <person name="Giardine B."/>
            <person name="Hsu F."/>
            <person name="Kent W.J."/>
            <person name="Lesk A."/>
            <person name="Nelson D.L."/>
            <person name="O'brien W.E."/>
            <person name="Pruefer K."/>
            <person name="Stenson P.D."/>
            <person name="Wallace J.C."/>
            <person name="Ke H."/>
            <person name="Liu X.-M."/>
            <person name="Wang P."/>
            <person name="Xiang A.P."/>
            <person name="Yang F."/>
            <person name="Barber G.P."/>
            <person name="Haussler D."/>
            <person name="Karolchik D."/>
            <person name="Kern A.D."/>
            <person name="Kuhn R.M."/>
            <person name="Smith K.E."/>
            <person name="Zwieg A.S."/>
        </authorList>
    </citation>
    <scope>NUCLEOTIDE SEQUENCE [LARGE SCALE GENOMIC DNA]</scope>
    <source>
        <strain evidence="3">17573</strain>
    </source>
</reference>
<dbReference type="PANTHER" id="PTHR12138">
    <property type="entry name" value="PRIMATE-EXPANDED PROTEIN FAMILY"/>
    <property type="match status" value="1"/>
</dbReference>
<evidence type="ECO:0000313" key="3">
    <source>
        <dbReference type="Proteomes" id="UP000006718"/>
    </source>
</evidence>
<name>A0A5F8AJ07_MACMU</name>
<protein>
    <submittedName>
        <fullName evidence="2">Uncharacterized protein</fullName>
    </submittedName>
</protein>
<evidence type="ECO:0000256" key="1">
    <source>
        <dbReference type="SAM" id="Phobius"/>
    </source>
</evidence>
<dbReference type="PRINTS" id="PR02045">
    <property type="entry name" value="F138DOMAIN"/>
</dbReference>